<dbReference type="EMBL" id="KQ085971">
    <property type="protein sequence ID" value="KLO12780.1"/>
    <property type="molecule type" value="Genomic_DNA"/>
</dbReference>
<name>A0A0H2RLD9_9AGAM</name>
<dbReference type="PANTHER" id="PTHR14187:SF5">
    <property type="entry name" value="HEAT SHOCK 70 KDA PROTEIN 12A"/>
    <property type="match status" value="1"/>
</dbReference>
<dbReference type="OrthoDB" id="2963168at2759"/>
<dbReference type="STRING" id="27342.A0A0H2RLD9"/>
<proteinExistence type="predicted"/>
<dbReference type="InterPro" id="IPR043129">
    <property type="entry name" value="ATPase_NBD"/>
</dbReference>
<dbReference type="InParanoid" id="A0A0H2RLD9"/>
<dbReference type="Gene3D" id="3.30.420.40">
    <property type="match status" value="1"/>
</dbReference>
<reference evidence="1 2" key="1">
    <citation type="submission" date="2015-04" db="EMBL/GenBank/DDBJ databases">
        <title>Complete genome sequence of Schizopora paradoxa KUC8140, a cosmopolitan wood degrader in East Asia.</title>
        <authorList>
            <consortium name="DOE Joint Genome Institute"/>
            <person name="Min B."/>
            <person name="Park H."/>
            <person name="Jang Y."/>
            <person name="Kim J.-J."/>
            <person name="Kim K.H."/>
            <person name="Pangilinan J."/>
            <person name="Lipzen A."/>
            <person name="Riley R."/>
            <person name="Grigoriev I.V."/>
            <person name="Spatafora J.W."/>
            <person name="Choi I.-G."/>
        </authorList>
    </citation>
    <scope>NUCLEOTIDE SEQUENCE [LARGE SCALE GENOMIC DNA]</scope>
    <source>
        <strain evidence="1 2">KUC8140</strain>
    </source>
</reference>
<sequence>MSNLTKYTGSRLDLVIAIDIGTTFSGVSYTILRPGEVPEIASVMEFSNQSCQQAKIPTVLCYNSNGKLLGIGPQTSDEALEDAGEDVEWKRLKYIKMHFRPSDTNIDLEMDDLPPDMSAEDVMADLMNYLYKETIKYIEEHHADGKSIVNQVRDRIQFVFSHPNGWAGMPQQRYRRCAVLAGMLKNGEEARRRIRFVSEGEASALSCLASKFAPSPLPPNYKFIVLDAGGGTLDVSGYRVVRSFPLELEEIAIPDSRFAGSIFVNEKAREVIEECLLDSKFDDGETINGILQEFDNKTKQSFDSVSRKYSVKIPGVRETNKSLNIVNGCLKLPGERIEGCFRFSIENAIESVSSMKDQVAGSSGGMPIWLVGGFGASPWLFKQLKDQLGPKGAKVVADGAIRFYLHKNVTTRLCTSSYGVQRRFGLYIGPTFSCIAKKNQKLSTFGEINACDYLQEVTTVHDADISCSLYAYEGERPALLWFNENRDEFRNVCEITADLREQCTPESRVVVNGVGTWILRFSVELTLGSTEIEARIKWEHKGETKYSEAKVVYV</sequence>
<protein>
    <recommendedName>
        <fullName evidence="3">Actin-like ATPase domain-containing protein</fullName>
    </recommendedName>
</protein>
<accession>A0A0H2RLD9</accession>
<dbReference type="SUPFAM" id="SSF53067">
    <property type="entry name" value="Actin-like ATPase domain"/>
    <property type="match status" value="2"/>
</dbReference>
<evidence type="ECO:0008006" key="3">
    <source>
        <dbReference type="Google" id="ProtNLM"/>
    </source>
</evidence>
<dbReference type="CDD" id="cd10170">
    <property type="entry name" value="ASKHA_NBD_HSP70"/>
    <property type="match status" value="1"/>
</dbReference>
<dbReference type="AlphaFoldDB" id="A0A0H2RLD9"/>
<organism evidence="1 2">
    <name type="scientific">Schizopora paradoxa</name>
    <dbReference type="NCBI Taxonomy" id="27342"/>
    <lineage>
        <taxon>Eukaryota</taxon>
        <taxon>Fungi</taxon>
        <taxon>Dikarya</taxon>
        <taxon>Basidiomycota</taxon>
        <taxon>Agaricomycotina</taxon>
        <taxon>Agaricomycetes</taxon>
        <taxon>Hymenochaetales</taxon>
        <taxon>Schizoporaceae</taxon>
        <taxon>Schizopora</taxon>
    </lineage>
</organism>
<dbReference type="PANTHER" id="PTHR14187">
    <property type="entry name" value="ALPHA KINASE/ELONGATION FACTOR 2 KINASE"/>
    <property type="match status" value="1"/>
</dbReference>
<gene>
    <name evidence="1" type="ORF">SCHPADRAFT_940954</name>
</gene>
<evidence type="ECO:0000313" key="2">
    <source>
        <dbReference type="Proteomes" id="UP000053477"/>
    </source>
</evidence>
<dbReference type="Proteomes" id="UP000053477">
    <property type="component" value="Unassembled WGS sequence"/>
</dbReference>
<evidence type="ECO:0000313" key="1">
    <source>
        <dbReference type="EMBL" id="KLO12780.1"/>
    </source>
</evidence>
<keyword evidence="2" id="KW-1185">Reference proteome</keyword>